<dbReference type="RefSeq" id="WP_062608516.1">
    <property type="nucleotide sequence ID" value="NZ_FCOX02000029.1"/>
</dbReference>
<dbReference type="PANTHER" id="PTHR37844:SF2">
    <property type="entry name" value="SER_THR PROTEIN PHOSPHATASE SUPERFAMILY (AFU_ORTHOLOGUE AFUA_1G14840)"/>
    <property type="match status" value="1"/>
</dbReference>
<keyword evidence="3" id="KW-1185">Reference proteome</keyword>
<dbReference type="InterPro" id="IPR029052">
    <property type="entry name" value="Metallo-depent_PP-like"/>
</dbReference>
<dbReference type="PANTHER" id="PTHR37844">
    <property type="entry name" value="SER/THR PROTEIN PHOSPHATASE SUPERFAMILY (AFU_ORTHOLOGUE AFUA_1G14840)"/>
    <property type="match status" value="1"/>
</dbReference>
<dbReference type="SUPFAM" id="SSF56300">
    <property type="entry name" value="Metallo-dependent phosphatases"/>
    <property type="match status" value="1"/>
</dbReference>
<feature type="domain" description="Calcineurin-like phosphoesterase" evidence="1">
    <location>
        <begin position="1"/>
        <end position="215"/>
    </location>
</feature>
<name>A0A158DA15_9BURK</name>
<sequence>MRFQIASDLHFECMKDDKRLFGPLVSVPSDALILAGDIDRIDRVRERFLAWPTRVLYVRGNHDSFFTGYEPEIGRLANASSDEQFSFLNKSCWTHNGVRVIGCCLWTDFALLGRRDDAMLLAQSGAADYRCIRRMDGRPLTPEDTRFEHELTVQWLSKQLRTPFDGKTVVVTHHAPHARSLDRRFGRQRYDSGFASDLSALTKLVHLWVHGHVHHSCDYKLKRCRVVCNPAGVERRPNPDFNPTFVVEV</sequence>
<evidence type="ECO:0000259" key="1">
    <source>
        <dbReference type="Pfam" id="PF00149"/>
    </source>
</evidence>
<comment type="caution">
    <text evidence="2">The sequence shown here is derived from an EMBL/GenBank/DDBJ whole genome shotgun (WGS) entry which is preliminary data.</text>
</comment>
<dbReference type="Proteomes" id="UP000071859">
    <property type="component" value="Unassembled WGS sequence"/>
</dbReference>
<dbReference type="Gene3D" id="3.60.21.10">
    <property type="match status" value="1"/>
</dbReference>
<dbReference type="Pfam" id="PF00149">
    <property type="entry name" value="Metallophos"/>
    <property type="match status" value="1"/>
</dbReference>
<proteinExistence type="predicted"/>
<evidence type="ECO:0000313" key="2">
    <source>
        <dbReference type="EMBL" id="SAK91409.1"/>
    </source>
</evidence>
<reference evidence="2" key="1">
    <citation type="submission" date="2016-01" db="EMBL/GenBank/DDBJ databases">
        <authorList>
            <person name="Peeters C."/>
        </authorList>
    </citation>
    <scope>NUCLEOTIDE SEQUENCE</scope>
    <source>
        <strain evidence="2">LMG 29321</strain>
    </source>
</reference>
<gene>
    <name evidence="2" type="ORF">AWB78_04920</name>
</gene>
<evidence type="ECO:0000313" key="3">
    <source>
        <dbReference type="Proteomes" id="UP000071859"/>
    </source>
</evidence>
<organism evidence="2 3">
    <name type="scientific">Caballeronia calidae</name>
    <dbReference type="NCBI Taxonomy" id="1777139"/>
    <lineage>
        <taxon>Bacteria</taxon>
        <taxon>Pseudomonadati</taxon>
        <taxon>Pseudomonadota</taxon>
        <taxon>Betaproteobacteria</taxon>
        <taxon>Burkholderiales</taxon>
        <taxon>Burkholderiaceae</taxon>
        <taxon>Caballeronia</taxon>
    </lineage>
</organism>
<dbReference type="InterPro" id="IPR004843">
    <property type="entry name" value="Calcineurin-like_PHP"/>
</dbReference>
<dbReference type="EMBL" id="FCOX02000029">
    <property type="protein sequence ID" value="SAK91409.1"/>
    <property type="molecule type" value="Genomic_DNA"/>
</dbReference>
<dbReference type="GO" id="GO:0016787">
    <property type="term" value="F:hydrolase activity"/>
    <property type="evidence" value="ECO:0007669"/>
    <property type="project" value="InterPro"/>
</dbReference>
<dbReference type="AlphaFoldDB" id="A0A158DA15"/>
<protein>
    <submittedName>
        <fullName evidence="2">Phosphoesterase</fullName>
    </submittedName>
</protein>
<accession>A0A158DA15</accession>